<keyword evidence="3" id="KW-0032">Aminotransferase</keyword>
<dbReference type="AlphaFoldDB" id="A0A3R6VNW8"/>
<dbReference type="CDD" id="cd00609">
    <property type="entry name" value="AAT_like"/>
    <property type="match status" value="1"/>
</dbReference>
<name>A0A3R6VNW8_9STRA</name>
<keyword evidence="4" id="KW-0808">Transferase</keyword>
<evidence type="ECO:0000313" key="7">
    <source>
        <dbReference type="EMBL" id="RHY31453.1"/>
    </source>
</evidence>
<dbReference type="Pfam" id="PF00155">
    <property type="entry name" value="Aminotran_1_2"/>
    <property type="match status" value="1"/>
</dbReference>
<dbReference type="GO" id="GO:0030170">
    <property type="term" value="F:pyridoxal phosphate binding"/>
    <property type="evidence" value="ECO:0007669"/>
    <property type="project" value="InterPro"/>
</dbReference>
<evidence type="ECO:0000256" key="1">
    <source>
        <dbReference type="ARBA" id="ARBA00001933"/>
    </source>
</evidence>
<dbReference type="InterPro" id="IPR001086">
    <property type="entry name" value="Preph_deHydtase"/>
</dbReference>
<dbReference type="InterPro" id="IPR050596">
    <property type="entry name" value="AspAT/PAT-like"/>
</dbReference>
<dbReference type="PROSITE" id="PS51171">
    <property type="entry name" value="PREPHENATE_DEHYDR_3"/>
    <property type="match status" value="1"/>
</dbReference>
<dbReference type="VEuPathDB" id="FungiDB:H310_01469"/>
<dbReference type="PANTHER" id="PTHR46383">
    <property type="entry name" value="ASPARTATE AMINOTRANSFERASE"/>
    <property type="match status" value="1"/>
</dbReference>
<dbReference type="Gene3D" id="3.30.70.260">
    <property type="match status" value="1"/>
</dbReference>
<dbReference type="InterPro" id="IPR015421">
    <property type="entry name" value="PyrdxlP-dep_Trfase_major"/>
</dbReference>
<sequence>MWIRPHNPKATQVQAMALKLAYQGVPGAYSEKAVHQLLGANAATTIGHASFESAVVAVQSGAADYALVPIENTLGGTIHVNYDLILRYKLHIVAETHLRVNHHLLGLPGSTKDAIKTVISHPQALAQCDRYIRNLGAVPRDEEDTAGSAKLLAAHPDWKTTAAIASDLAASLYGLVVLDSSIEDESNNYTRFLLLSPSPAATLTGTVKSTIAFASAGGAAALPRALASFSALQLTKLESRPFGPIANQVLNAGVTGDKYKYVFYADVTGTSAAVTAAVSALKALDAMDVLVLGTYPLDGALVGSITVPARPAAPAKGLNPLLNKLAPSKTNQIHGLTKQLEAQGETVYSLCVGEPDFNPHAAIITKAQQALADGFVKYTEVPGMIALRRGIARYLERSKGVKYDAASEILVSSGAKQSVFQALLVACTPGDKVLIPAPYWVSYPDMAKLAGAVPVTLPTTLANSYLIEPAVLRASLLAHPTTRVLILCNPSNPAGVLHGPELLAEIAEVLQEFPNVLVLADEIYEQLVFQDDGTPTRRHISVASLPNMRHRTLIINGFSKSHAMTGLRIGYMAAPKEFTAAASKIQSQITSCPSSIGQIAAIAALELEEASPTPLIAGTLANMDEKRKYVCGRLNSMPHVQYAYPTGAFYVFIELPHYIGTGFKTPAGVAIDTDEAFTTYLLGSFHCAIVPGSSFGIEKAVRLSYATSLEILGHSLDAFENSLKSLVR</sequence>
<dbReference type="GO" id="GO:0009094">
    <property type="term" value="P:L-phenylalanine biosynthetic process"/>
    <property type="evidence" value="ECO:0007669"/>
    <property type="project" value="InterPro"/>
</dbReference>
<accession>A0A3R6VNW8</accession>
<dbReference type="SUPFAM" id="SSF53850">
    <property type="entry name" value="Periplasmic binding protein-like II"/>
    <property type="match status" value="1"/>
</dbReference>
<dbReference type="Gene3D" id="3.40.640.10">
    <property type="entry name" value="Type I PLP-dependent aspartate aminotransferase-like (Major domain)"/>
    <property type="match status" value="1"/>
</dbReference>
<dbReference type="Pfam" id="PF00800">
    <property type="entry name" value="PDT"/>
    <property type="match status" value="1"/>
</dbReference>
<keyword evidence="8" id="KW-1185">Reference proteome</keyword>
<dbReference type="Gene3D" id="3.40.190.10">
    <property type="entry name" value="Periplasmic binding protein-like II"/>
    <property type="match status" value="2"/>
</dbReference>
<dbReference type="SUPFAM" id="SSF53383">
    <property type="entry name" value="PLP-dependent transferases"/>
    <property type="match status" value="1"/>
</dbReference>
<dbReference type="InterPro" id="IPR018528">
    <property type="entry name" value="Preph_deHydtase_CS"/>
</dbReference>
<dbReference type="EMBL" id="QUSY01000213">
    <property type="protein sequence ID" value="RHY31453.1"/>
    <property type="molecule type" value="Genomic_DNA"/>
</dbReference>
<comment type="cofactor">
    <cofactor evidence="1">
        <name>pyridoxal 5'-phosphate</name>
        <dbReference type="ChEBI" id="CHEBI:597326"/>
    </cofactor>
</comment>
<dbReference type="FunFam" id="3.40.640.10:FF:000033">
    <property type="entry name" value="Aspartate aminotransferase"/>
    <property type="match status" value="1"/>
</dbReference>
<feature type="domain" description="Prephenate dehydratase" evidence="6">
    <location>
        <begin position="19"/>
        <end position="197"/>
    </location>
</feature>
<evidence type="ECO:0000256" key="5">
    <source>
        <dbReference type="ARBA" id="ARBA00022898"/>
    </source>
</evidence>
<organism evidence="7 8">
    <name type="scientific">Aphanomyces invadans</name>
    <dbReference type="NCBI Taxonomy" id="157072"/>
    <lineage>
        <taxon>Eukaryota</taxon>
        <taxon>Sar</taxon>
        <taxon>Stramenopiles</taxon>
        <taxon>Oomycota</taxon>
        <taxon>Saprolegniomycetes</taxon>
        <taxon>Saprolegniales</taxon>
        <taxon>Verrucalvaceae</taxon>
        <taxon>Aphanomyces</taxon>
    </lineage>
</organism>
<dbReference type="InterPro" id="IPR004839">
    <property type="entry name" value="Aminotransferase_I/II_large"/>
</dbReference>
<dbReference type="GO" id="GO:0033853">
    <property type="term" value="F:aspartate-prephenate aminotransferase activity"/>
    <property type="evidence" value="ECO:0007669"/>
    <property type="project" value="UniProtKB-ARBA"/>
</dbReference>
<dbReference type="GO" id="GO:0004664">
    <property type="term" value="F:prephenate dehydratase activity"/>
    <property type="evidence" value="ECO:0007669"/>
    <property type="project" value="InterPro"/>
</dbReference>
<evidence type="ECO:0000259" key="6">
    <source>
        <dbReference type="PROSITE" id="PS51171"/>
    </source>
</evidence>
<dbReference type="Gene3D" id="3.90.1150.10">
    <property type="entry name" value="Aspartate Aminotransferase, domain 1"/>
    <property type="match status" value="1"/>
</dbReference>
<dbReference type="Proteomes" id="UP000285060">
    <property type="component" value="Unassembled WGS sequence"/>
</dbReference>
<protein>
    <recommendedName>
        <fullName evidence="6">Prephenate dehydratase domain-containing protein</fullName>
    </recommendedName>
</protein>
<dbReference type="CDD" id="cd13631">
    <property type="entry name" value="PBP2_Ct-PDT_like"/>
    <property type="match status" value="1"/>
</dbReference>
<evidence type="ECO:0000313" key="8">
    <source>
        <dbReference type="Proteomes" id="UP000285060"/>
    </source>
</evidence>
<proteinExistence type="inferred from homology"/>
<reference evidence="7 8" key="1">
    <citation type="submission" date="2018-08" db="EMBL/GenBank/DDBJ databases">
        <title>Aphanomyces genome sequencing and annotation.</title>
        <authorList>
            <person name="Minardi D."/>
            <person name="Oidtmann B."/>
            <person name="Van Der Giezen M."/>
            <person name="Studholme D.J."/>
        </authorList>
    </citation>
    <scope>NUCLEOTIDE SEQUENCE [LARGE SCALE GENOMIC DNA]</scope>
    <source>
        <strain evidence="7 8">NJM0002</strain>
    </source>
</reference>
<dbReference type="PROSITE" id="PS00105">
    <property type="entry name" value="AA_TRANSFER_CLASS_1"/>
    <property type="match status" value="1"/>
</dbReference>
<dbReference type="PROSITE" id="PS00857">
    <property type="entry name" value="PREPHENATE_DEHYDR_1"/>
    <property type="match status" value="1"/>
</dbReference>
<dbReference type="GO" id="GO:0033854">
    <property type="term" value="F:glutamate-prephenate aminotransferase activity"/>
    <property type="evidence" value="ECO:0007669"/>
    <property type="project" value="UniProtKB-ARBA"/>
</dbReference>
<comment type="caution">
    <text evidence="7">The sequence shown here is derived from an EMBL/GenBank/DDBJ whole genome shotgun (WGS) entry which is preliminary data.</text>
</comment>
<dbReference type="InterPro" id="IPR015422">
    <property type="entry name" value="PyrdxlP-dep_Trfase_small"/>
</dbReference>
<evidence type="ECO:0000256" key="4">
    <source>
        <dbReference type="ARBA" id="ARBA00022679"/>
    </source>
</evidence>
<dbReference type="PANTHER" id="PTHR46383:SF1">
    <property type="entry name" value="ASPARTATE AMINOTRANSFERASE"/>
    <property type="match status" value="1"/>
</dbReference>
<keyword evidence="5" id="KW-0663">Pyridoxal phosphate</keyword>
<dbReference type="InterPro" id="IPR004838">
    <property type="entry name" value="NHTrfase_class1_PyrdxlP-BS"/>
</dbReference>
<evidence type="ECO:0000256" key="3">
    <source>
        <dbReference type="ARBA" id="ARBA00022576"/>
    </source>
</evidence>
<gene>
    <name evidence="7" type="ORF">DYB32_003485</name>
</gene>
<dbReference type="InterPro" id="IPR015424">
    <property type="entry name" value="PyrdxlP-dep_Trfase"/>
</dbReference>
<evidence type="ECO:0000256" key="2">
    <source>
        <dbReference type="ARBA" id="ARBA00007441"/>
    </source>
</evidence>
<comment type="similarity">
    <text evidence="2">Belongs to the class-I pyridoxal-phosphate-dependent aminotransferase family.</text>
</comment>